<dbReference type="GO" id="GO:0032259">
    <property type="term" value="P:methylation"/>
    <property type="evidence" value="ECO:0007669"/>
    <property type="project" value="UniProtKB-KW"/>
</dbReference>
<keyword evidence="2" id="KW-0808">Transferase</keyword>
<comment type="caution">
    <text evidence="4">The sequence shown here is derived from an EMBL/GenBank/DDBJ whole genome shotgun (WGS) entry which is preliminary data.</text>
</comment>
<keyword evidence="3" id="KW-0949">S-adenosyl-L-methionine</keyword>
<dbReference type="GO" id="GO:0008171">
    <property type="term" value="F:O-methyltransferase activity"/>
    <property type="evidence" value="ECO:0007669"/>
    <property type="project" value="InterPro"/>
</dbReference>
<dbReference type="AlphaFoldDB" id="A0A7K0CXH5"/>
<keyword evidence="1" id="KW-0489">Methyltransferase</keyword>
<dbReference type="EMBL" id="WEGK01000002">
    <property type="protein sequence ID" value="MQY18118.1"/>
    <property type="molecule type" value="Genomic_DNA"/>
</dbReference>
<protein>
    <recommendedName>
        <fullName evidence="6">O-methyltransferase</fullName>
    </recommendedName>
</protein>
<dbReference type="InterPro" id="IPR002935">
    <property type="entry name" value="SAM_O-MeTrfase"/>
</dbReference>
<keyword evidence="5" id="KW-1185">Reference proteome</keyword>
<dbReference type="InterPro" id="IPR050362">
    <property type="entry name" value="Cation-dep_OMT"/>
</dbReference>
<reference evidence="4 5" key="1">
    <citation type="submission" date="2019-10" db="EMBL/GenBank/DDBJ databases">
        <title>Nocardia macrotermitis sp. nov. and Nocardia aurantia sp. nov., isolated from the gut of fungus growing-termite Macrotermes natalensis.</title>
        <authorList>
            <person name="Benndorf R."/>
            <person name="Schwitalla J."/>
            <person name="Martin K."/>
            <person name="De Beer W."/>
            <person name="Kaster A.-K."/>
            <person name="Vollmers J."/>
            <person name="Poulsen M."/>
            <person name="Beemelmanns C."/>
        </authorList>
    </citation>
    <scope>NUCLEOTIDE SEQUENCE [LARGE SCALE GENOMIC DNA]</scope>
    <source>
        <strain evidence="4 5">RB20</strain>
    </source>
</reference>
<evidence type="ECO:0008006" key="6">
    <source>
        <dbReference type="Google" id="ProtNLM"/>
    </source>
</evidence>
<organism evidence="4 5">
    <name type="scientific">Nocardia macrotermitis</name>
    <dbReference type="NCBI Taxonomy" id="2585198"/>
    <lineage>
        <taxon>Bacteria</taxon>
        <taxon>Bacillati</taxon>
        <taxon>Actinomycetota</taxon>
        <taxon>Actinomycetes</taxon>
        <taxon>Mycobacteriales</taxon>
        <taxon>Nocardiaceae</taxon>
        <taxon>Nocardia</taxon>
    </lineage>
</organism>
<accession>A0A7K0CXH5</accession>
<dbReference type="PANTHER" id="PTHR10509">
    <property type="entry name" value="O-METHYLTRANSFERASE-RELATED"/>
    <property type="match status" value="1"/>
</dbReference>
<dbReference type="Proteomes" id="UP000438448">
    <property type="component" value="Unassembled WGS sequence"/>
</dbReference>
<evidence type="ECO:0000313" key="4">
    <source>
        <dbReference type="EMBL" id="MQY18118.1"/>
    </source>
</evidence>
<proteinExistence type="predicted"/>
<dbReference type="SUPFAM" id="SSF53335">
    <property type="entry name" value="S-adenosyl-L-methionine-dependent methyltransferases"/>
    <property type="match status" value="1"/>
</dbReference>
<dbReference type="OrthoDB" id="9799672at2"/>
<dbReference type="RefSeq" id="WP_153408169.1">
    <property type="nucleotide sequence ID" value="NZ_WEGK01000002.1"/>
</dbReference>
<evidence type="ECO:0000256" key="1">
    <source>
        <dbReference type="ARBA" id="ARBA00022603"/>
    </source>
</evidence>
<evidence type="ECO:0000256" key="3">
    <source>
        <dbReference type="ARBA" id="ARBA00022691"/>
    </source>
</evidence>
<dbReference type="Gene3D" id="3.40.50.150">
    <property type="entry name" value="Vaccinia Virus protein VP39"/>
    <property type="match status" value="1"/>
</dbReference>
<dbReference type="GO" id="GO:0008757">
    <property type="term" value="F:S-adenosylmethionine-dependent methyltransferase activity"/>
    <property type="evidence" value="ECO:0007669"/>
    <property type="project" value="TreeGrafter"/>
</dbReference>
<dbReference type="CDD" id="cd02440">
    <property type="entry name" value="AdoMet_MTases"/>
    <property type="match status" value="1"/>
</dbReference>
<evidence type="ECO:0000256" key="2">
    <source>
        <dbReference type="ARBA" id="ARBA00022679"/>
    </source>
</evidence>
<dbReference type="Pfam" id="PF01596">
    <property type="entry name" value="Methyltransf_3"/>
    <property type="match status" value="1"/>
</dbReference>
<sequence>MTTSEASQPYTDKMFAATPELAAYVRAQVGPLTTVQQRLIEETAALGGPAEMQIPPEQGVLLTLLARLLNARTAIEVGTFTGYSTLALAEGVGVEGEVITCDISEQWSEIADRAWQEAGVDQRIRRLIGAASETIATLPEDPFADLVFIDADKVGYIGYWELLVPRVRPGGLLIADNVLYAGEAVSPDATGNAAAIREFNDHVLADPRVESVLLPVADGITLARKLS</sequence>
<evidence type="ECO:0000313" key="5">
    <source>
        <dbReference type="Proteomes" id="UP000438448"/>
    </source>
</evidence>
<gene>
    <name evidence="4" type="ORF">NRB20_11870</name>
</gene>
<dbReference type="InterPro" id="IPR029063">
    <property type="entry name" value="SAM-dependent_MTases_sf"/>
</dbReference>
<dbReference type="PROSITE" id="PS51682">
    <property type="entry name" value="SAM_OMT_I"/>
    <property type="match status" value="1"/>
</dbReference>
<name>A0A7K0CXH5_9NOCA</name>
<dbReference type="PANTHER" id="PTHR10509:SF14">
    <property type="entry name" value="CAFFEOYL-COA O-METHYLTRANSFERASE 3-RELATED"/>
    <property type="match status" value="1"/>
</dbReference>